<comment type="caution">
    <text evidence="2">The sequence shown here is derived from an EMBL/GenBank/DDBJ whole genome shotgun (WGS) entry which is preliminary data.</text>
</comment>
<sequence>MKLMDWVTDRTLPYLAAASACTAASSGYSRAGMKGRSRFYCALSVLWLGLTAYDIWSTHQEEAADAADATDGNDWEHWDESDLGTAVDRF</sequence>
<dbReference type="PROSITE" id="PS51257">
    <property type="entry name" value="PROKAR_LIPOPROTEIN"/>
    <property type="match status" value="1"/>
</dbReference>
<organism evidence="2 3">
    <name type="scientific">Bifidobacterium criceti</name>
    <dbReference type="NCBI Taxonomy" id="1960969"/>
    <lineage>
        <taxon>Bacteria</taxon>
        <taxon>Bacillati</taxon>
        <taxon>Actinomycetota</taxon>
        <taxon>Actinomycetes</taxon>
        <taxon>Bifidobacteriales</taxon>
        <taxon>Bifidobacteriaceae</taxon>
        <taxon>Bifidobacterium</taxon>
    </lineage>
</organism>
<evidence type="ECO:0000256" key="1">
    <source>
        <dbReference type="SAM" id="MobiDB-lite"/>
    </source>
</evidence>
<accession>A0A2A2EC88</accession>
<dbReference type="EMBL" id="MVOH01000018">
    <property type="protein sequence ID" value="PAU66934.1"/>
    <property type="molecule type" value="Genomic_DNA"/>
</dbReference>
<dbReference type="RefSeq" id="WP_095615607.1">
    <property type="nucleotide sequence ID" value="NZ_MVOH01000018.1"/>
</dbReference>
<evidence type="ECO:0000313" key="2">
    <source>
        <dbReference type="EMBL" id="PAU66934.1"/>
    </source>
</evidence>
<evidence type="ECO:0000313" key="3">
    <source>
        <dbReference type="Proteomes" id="UP000218399"/>
    </source>
</evidence>
<protein>
    <submittedName>
        <fullName evidence="2">Uncharacterized protein</fullName>
    </submittedName>
</protein>
<gene>
    <name evidence="2" type="ORF">B1526_1641</name>
</gene>
<name>A0A2A2EC88_9BIFI</name>
<proteinExistence type="predicted"/>
<dbReference type="AlphaFoldDB" id="A0A2A2EC88"/>
<reference evidence="2 3" key="1">
    <citation type="journal article" date="2017" name="ISME J.">
        <title>Unveiling bifidobacterial biogeography across the mammalian branch of the tree of life.</title>
        <authorList>
            <person name="Milani C."/>
            <person name="Mangifesta M."/>
            <person name="Mancabelli L."/>
            <person name="Lugli G.A."/>
            <person name="James K."/>
            <person name="Duranti S."/>
            <person name="Turroni F."/>
            <person name="Ferrario C."/>
            <person name="Ossiprandi M.C."/>
            <person name="van Sinderen D."/>
            <person name="Ventura M."/>
        </authorList>
    </citation>
    <scope>NUCLEOTIDE SEQUENCE [LARGE SCALE GENOMIC DNA]</scope>
    <source>
        <strain evidence="3">Ham19E</strain>
    </source>
</reference>
<feature type="region of interest" description="Disordered" evidence="1">
    <location>
        <begin position="66"/>
        <end position="90"/>
    </location>
</feature>
<dbReference type="Proteomes" id="UP000218399">
    <property type="component" value="Unassembled WGS sequence"/>
</dbReference>
<keyword evidence="3" id="KW-1185">Reference proteome</keyword>